<protein>
    <submittedName>
        <fullName evidence="2">Uncharacterized protein</fullName>
    </submittedName>
</protein>
<gene>
    <name evidence="2" type="ORF">N7G274_002230</name>
</gene>
<feature type="chain" id="PRO_5046106676" evidence="1">
    <location>
        <begin position="23"/>
        <end position="183"/>
    </location>
</feature>
<evidence type="ECO:0000313" key="3">
    <source>
        <dbReference type="Proteomes" id="UP001590950"/>
    </source>
</evidence>
<reference evidence="2 3" key="1">
    <citation type="submission" date="2024-09" db="EMBL/GenBank/DDBJ databases">
        <title>Rethinking Asexuality: The Enigmatic Case of Functional Sexual Genes in Lepraria (Stereocaulaceae).</title>
        <authorList>
            <person name="Doellman M."/>
            <person name="Sun Y."/>
            <person name="Barcenas-Pena A."/>
            <person name="Lumbsch H.T."/>
            <person name="Grewe F."/>
        </authorList>
    </citation>
    <scope>NUCLEOTIDE SEQUENCE [LARGE SCALE GENOMIC DNA]</scope>
    <source>
        <strain evidence="2 3">Mercado 3170</strain>
    </source>
</reference>
<keyword evidence="3" id="KW-1185">Reference proteome</keyword>
<evidence type="ECO:0000313" key="2">
    <source>
        <dbReference type="EMBL" id="KAL2045149.1"/>
    </source>
</evidence>
<keyword evidence="1" id="KW-0732">Signal</keyword>
<dbReference type="Proteomes" id="UP001590950">
    <property type="component" value="Unassembled WGS sequence"/>
</dbReference>
<evidence type="ECO:0000256" key="1">
    <source>
        <dbReference type="SAM" id="SignalP"/>
    </source>
</evidence>
<feature type="signal peptide" evidence="1">
    <location>
        <begin position="1"/>
        <end position="22"/>
    </location>
</feature>
<dbReference type="EMBL" id="JBEFKJ010000007">
    <property type="protein sequence ID" value="KAL2045149.1"/>
    <property type="molecule type" value="Genomic_DNA"/>
</dbReference>
<accession>A0ABR4AHA6</accession>
<name>A0ABR4AHA6_9LECA</name>
<organism evidence="2 3">
    <name type="scientific">Stereocaulon virgatum</name>
    <dbReference type="NCBI Taxonomy" id="373712"/>
    <lineage>
        <taxon>Eukaryota</taxon>
        <taxon>Fungi</taxon>
        <taxon>Dikarya</taxon>
        <taxon>Ascomycota</taxon>
        <taxon>Pezizomycotina</taxon>
        <taxon>Lecanoromycetes</taxon>
        <taxon>OSLEUM clade</taxon>
        <taxon>Lecanoromycetidae</taxon>
        <taxon>Lecanorales</taxon>
        <taxon>Lecanorineae</taxon>
        <taxon>Stereocaulaceae</taxon>
        <taxon>Stereocaulon</taxon>
    </lineage>
</organism>
<comment type="caution">
    <text evidence="2">The sequence shown here is derived from an EMBL/GenBank/DDBJ whole genome shotgun (WGS) entry which is preliminary data.</text>
</comment>
<sequence length="183" mass="19985">MRILNAPYLIIAIALQLCGILAASVPALAASKSLIHNSIDKNLTLPLNLIHGTSWTTVPSDPWNMAVPGSIPDQTLRFSHYGASIEQYATIRTLLEATNDVISHQRRPGGTGTRMGTRDIQYSVGGNVILIVWPGSQMTWTMWGDTVRGVTGFLMRWSFVEVKFKIFVSGYGEAVGEGRLLIA</sequence>
<proteinExistence type="predicted"/>